<accession>A0A060ZNR0</accession>
<evidence type="ECO:0000313" key="2">
    <source>
        <dbReference type="EMBL" id="CDR07506.1"/>
    </source>
</evidence>
<dbReference type="Pfam" id="PF17648">
    <property type="entry name" value="Luciferase"/>
    <property type="match status" value="1"/>
</dbReference>
<dbReference type="PANTHER" id="PTHR38695">
    <property type="entry name" value="AMINO ACID PERMEASE_ SLC12A DOMAIN-CONTAINING PROTEIN"/>
    <property type="match status" value="1"/>
</dbReference>
<keyword evidence="4" id="KW-1185">Reference proteome</keyword>
<evidence type="ECO:0000259" key="1">
    <source>
        <dbReference type="Pfam" id="PF17648"/>
    </source>
</evidence>
<evidence type="ECO:0000313" key="4">
    <source>
        <dbReference type="Proteomes" id="UP000756710"/>
    </source>
</evidence>
<proteinExistence type="predicted"/>
<gene>
    <name evidence="3" type="ORF">J2Z30_003312</name>
    <name evidence="2" type="ORF">SIRAN4238</name>
</gene>
<reference evidence="3 4" key="2">
    <citation type="submission" date="2021-03" db="EMBL/GenBank/DDBJ databases">
        <title>Genomic Encyclopedia of Type Strains, Phase IV (KMG-IV): sequencing the most valuable type-strain genomes for metagenomic binning, comparative biology and taxonomic classification.</title>
        <authorList>
            <person name="Goeker M."/>
        </authorList>
    </citation>
    <scope>NUCLEOTIDE SEQUENCE [LARGE SCALE GENOMIC DNA]</scope>
    <source>
        <strain evidence="3 4">DSM 41954</strain>
    </source>
</reference>
<evidence type="ECO:0000313" key="3">
    <source>
        <dbReference type="EMBL" id="MBP2062296.1"/>
    </source>
</evidence>
<dbReference type="AlphaFoldDB" id="A0A060ZNR0"/>
<protein>
    <recommendedName>
        <fullName evidence="1">Luciferase domain-containing protein</fullName>
    </recommendedName>
</protein>
<dbReference type="GeneID" id="32464567"/>
<dbReference type="EMBL" id="LK022848">
    <property type="protein sequence ID" value="CDR07506.1"/>
    <property type="molecule type" value="Genomic_DNA"/>
</dbReference>
<dbReference type="RefSeq" id="WP_052701418.1">
    <property type="nucleotide sequence ID" value="NZ_BAABDR010000003.1"/>
</dbReference>
<dbReference type="InterPro" id="IPR048273">
    <property type="entry name" value="Luciferase"/>
</dbReference>
<feature type="domain" description="Luciferase" evidence="1">
    <location>
        <begin position="157"/>
        <end position="225"/>
    </location>
</feature>
<name>A0A060ZNR0_9ACTN</name>
<dbReference type="PANTHER" id="PTHR38695:SF1">
    <property type="entry name" value="AMINO ACID PERMEASE_ SLC12A DOMAIN-CONTAINING PROTEIN"/>
    <property type="match status" value="1"/>
</dbReference>
<reference evidence="2" key="1">
    <citation type="submission" date="2014-05" db="EMBL/GenBank/DDBJ databases">
        <authorList>
            <person name="Horn Fabian"/>
        </authorList>
    </citation>
    <scope>NUCLEOTIDE SEQUENCE</scope>
</reference>
<dbReference type="Proteomes" id="UP000756710">
    <property type="component" value="Unassembled WGS sequence"/>
</dbReference>
<dbReference type="HOGENOM" id="CLU_063954_1_0_11"/>
<organism evidence="2">
    <name type="scientific">Streptomyces iranensis</name>
    <dbReference type="NCBI Taxonomy" id="576784"/>
    <lineage>
        <taxon>Bacteria</taxon>
        <taxon>Bacillati</taxon>
        <taxon>Actinomycetota</taxon>
        <taxon>Actinomycetes</taxon>
        <taxon>Kitasatosporales</taxon>
        <taxon>Streptomycetaceae</taxon>
        <taxon>Streptomyces</taxon>
        <taxon>Streptomyces violaceusniger group</taxon>
    </lineage>
</organism>
<dbReference type="InterPro" id="IPR040841">
    <property type="entry name" value="Luciferase_dom"/>
</dbReference>
<dbReference type="EMBL" id="JAGGLR010000008">
    <property type="protein sequence ID" value="MBP2062296.1"/>
    <property type="molecule type" value="Genomic_DNA"/>
</dbReference>
<sequence length="244" mass="26395">MNEINRNRYLPAGLAATTLVAGAWAVRDYGQWRRLGDGGLPHNAGGWLRMTAMRLRARGRFGGTSHNQEEEISPILLDLQARGGTRPKAAPHPVPNRVVDQHAPAPVKQALVSVFDDFSRSDSPPLEYRTSRWEKHHNALCLKGDAYPHAISRGASGELGHVHPSDGSMHMILSPADGRLVLDLGWGEFHPLAGVMLELPATYTLIYPPRSLAEIAPIRAILSAAVGYMTGQPATPTPTRGSSA</sequence>